<feature type="compositionally biased region" description="Polar residues" evidence="1">
    <location>
        <begin position="42"/>
        <end position="57"/>
    </location>
</feature>
<dbReference type="Proteomes" id="UP001595882">
    <property type="component" value="Unassembled WGS sequence"/>
</dbReference>
<sequence length="99" mass="11728">MDEMQRKTGDSPMMDSELKEYIQQELEKLDTQQQEEREEDSQNASTDKMTRTLSSVLEQLPLEELMESAISTINKTQPENTSRPKRRLKPKRRVKKMNR</sequence>
<reference evidence="3" key="1">
    <citation type="journal article" date="2019" name="Int. J. Syst. Evol. Microbiol.">
        <title>The Global Catalogue of Microorganisms (GCM) 10K type strain sequencing project: providing services to taxonomists for standard genome sequencing and annotation.</title>
        <authorList>
            <consortium name="The Broad Institute Genomics Platform"/>
            <consortium name="The Broad Institute Genome Sequencing Center for Infectious Disease"/>
            <person name="Wu L."/>
            <person name="Ma J."/>
        </authorList>
    </citation>
    <scope>NUCLEOTIDE SEQUENCE [LARGE SCALE GENOMIC DNA]</scope>
    <source>
        <strain evidence="3">CCUG 37865</strain>
    </source>
</reference>
<name>A0ABV8WTP3_9BACI</name>
<gene>
    <name evidence="2" type="ORF">ACFOY7_05130</name>
</gene>
<proteinExistence type="predicted"/>
<feature type="region of interest" description="Disordered" evidence="1">
    <location>
        <begin position="1"/>
        <end position="99"/>
    </location>
</feature>
<keyword evidence="3" id="KW-1185">Reference proteome</keyword>
<accession>A0ABV8WTP3</accession>
<protein>
    <submittedName>
        <fullName evidence="2">Uncharacterized protein</fullName>
    </submittedName>
</protein>
<feature type="compositionally biased region" description="Polar residues" evidence="1">
    <location>
        <begin position="69"/>
        <end position="81"/>
    </location>
</feature>
<organism evidence="2 3">
    <name type="scientific">Gracilibacillus xinjiangensis</name>
    <dbReference type="NCBI Taxonomy" id="1193282"/>
    <lineage>
        <taxon>Bacteria</taxon>
        <taxon>Bacillati</taxon>
        <taxon>Bacillota</taxon>
        <taxon>Bacilli</taxon>
        <taxon>Bacillales</taxon>
        <taxon>Bacillaceae</taxon>
        <taxon>Gracilibacillus</taxon>
    </lineage>
</organism>
<evidence type="ECO:0000313" key="3">
    <source>
        <dbReference type="Proteomes" id="UP001595882"/>
    </source>
</evidence>
<dbReference type="EMBL" id="JBHSDT010000004">
    <property type="protein sequence ID" value="MFC4402448.1"/>
    <property type="molecule type" value="Genomic_DNA"/>
</dbReference>
<feature type="compositionally biased region" description="Basic and acidic residues" evidence="1">
    <location>
        <begin position="16"/>
        <end position="30"/>
    </location>
</feature>
<dbReference type="RefSeq" id="WP_390250049.1">
    <property type="nucleotide sequence ID" value="NZ_JBHSDT010000004.1"/>
</dbReference>
<evidence type="ECO:0000256" key="1">
    <source>
        <dbReference type="SAM" id="MobiDB-lite"/>
    </source>
</evidence>
<comment type="caution">
    <text evidence="2">The sequence shown here is derived from an EMBL/GenBank/DDBJ whole genome shotgun (WGS) entry which is preliminary data.</text>
</comment>
<evidence type="ECO:0000313" key="2">
    <source>
        <dbReference type="EMBL" id="MFC4402448.1"/>
    </source>
</evidence>
<feature type="compositionally biased region" description="Basic residues" evidence="1">
    <location>
        <begin position="83"/>
        <end position="99"/>
    </location>
</feature>